<dbReference type="EMBL" id="CP016540">
    <property type="protein sequence ID" value="ANU26761.1"/>
    <property type="molecule type" value="Genomic_DNA"/>
</dbReference>
<gene>
    <name evidence="3" type="ORF">I858_006935</name>
</gene>
<keyword evidence="2" id="KW-0812">Transmembrane</keyword>
<protein>
    <submittedName>
        <fullName evidence="3">Anti-sigma factor</fullName>
    </submittedName>
</protein>
<dbReference type="STRING" id="1302659.I858_006935"/>
<sequence>MNACPENIIQIMHHHFDGDTSSSEEQQLKEYLENCDDCREKYQALNRTIAFIQSASHIQAPSGFVQKTMERLPKEKQRAGIQRWFRRHPMLAAAALFCVLMSTALFANFNDDQQFSFTKQPNLVVEGQTVIVPEGETVVGNLTIRNGDLRVEGELQGDVTIVNGQYMASSGVITGEIEEIDKAFEWLWYTIKEGFKDAASIFNPNDSPVDD</sequence>
<organism evidence="3 4">
    <name type="scientific">Planococcus versutus</name>
    <dbReference type="NCBI Taxonomy" id="1302659"/>
    <lineage>
        <taxon>Bacteria</taxon>
        <taxon>Bacillati</taxon>
        <taxon>Bacillota</taxon>
        <taxon>Bacilli</taxon>
        <taxon>Bacillales</taxon>
        <taxon>Caryophanaceae</taxon>
        <taxon>Planococcus</taxon>
    </lineage>
</organism>
<accession>A0A1B1S0P0</accession>
<proteinExistence type="predicted"/>
<keyword evidence="1" id="KW-0175">Coiled coil</keyword>
<feature type="coiled-coil region" evidence="1">
    <location>
        <begin position="21"/>
        <end position="48"/>
    </location>
</feature>
<dbReference type="OrthoDB" id="9782842at2"/>
<name>A0A1B1S0P0_9BACL</name>
<evidence type="ECO:0000256" key="2">
    <source>
        <dbReference type="SAM" id="Phobius"/>
    </source>
</evidence>
<keyword evidence="4" id="KW-1185">Reference proteome</keyword>
<evidence type="ECO:0000313" key="3">
    <source>
        <dbReference type="EMBL" id="ANU26761.1"/>
    </source>
</evidence>
<evidence type="ECO:0000313" key="4">
    <source>
        <dbReference type="Proteomes" id="UP000053354"/>
    </source>
</evidence>
<evidence type="ECO:0000256" key="1">
    <source>
        <dbReference type="SAM" id="Coils"/>
    </source>
</evidence>
<keyword evidence="2" id="KW-0472">Membrane</keyword>
<dbReference type="KEGG" id="pll:I858_006935"/>
<dbReference type="RefSeq" id="WP_049693866.1">
    <property type="nucleotide sequence ID" value="NZ_CP016540.2"/>
</dbReference>
<keyword evidence="2" id="KW-1133">Transmembrane helix</keyword>
<dbReference type="AlphaFoldDB" id="A0A1B1S0P0"/>
<feature type="transmembrane region" description="Helical" evidence="2">
    <location>
        <begin position="90"/>
        <end position="109"/>
    </location>
</feature>
<reference evidence="3" key="1">
    <citation type="submission" date="2016-10" db="EMBL/GenBank/DDBJ databases">
        <authorList>
            <person name="See-Too W.S."/>
        </authorList>
    </citation>
    <scope>NUCLEOTIDE SEQUENCE</scope>
    <source>
        <strain evidence="3">L10.15</strain>
    </source>
</reference>
<dbReference type="Proteomes" id="UP000053354">
    <property type="component" value="Chromosome"/>
</dbReference>